<dbReference type="Proteomes" id="UP000219286">
    <property type="component" value="Unassembled WGS sequence"/>
</dbReference>
<organism evidence="3 4">
    <name type="scientific">Trichoderma parareesei</name>
    <name type="common">Filamentous fungus</name>
    <dbReference type="NCBI Taxonomy" id="858221"/>
    <lineage>
        <taxon>Eukaryota</taxon>
        <taxon>Fungi</taxon>
        <taxon>Dikarya</taxon>
        <taxon>Ascomycota</taxon>
        <taxon>Pezizomycotina</taxon>
        <taxon>Sordariomycetes</taxon>
        <taxon>Hypocreomycetidae</taxon>
        <taxon>Hypocreales</taxon>
        <taxon>Hypocreaceae</taxon>
        <taxon>Trichoderma</taxon>
    </lineage>
</organism>
<sequence>MVDDNIRRFLPHDRQHWTINTTSDLDKSACVSDDDCSLNGVCDKTGACKCDPAWTGDDCGALDIRPAKRNGGYNMTAEGTSSWCSKIVQDPWERGLHHLFASEFTHGCGLDYWAPYSRIIRAESRTGPAGPYRFAAEVMGAFAHNPTVVYSPADKEWLLYYIGCPTQVSDTCQSQSFTCGPGNSLNGESGVSVLSSRDLRHWDFKGQVMQGDNSTDWDADVTNPTAFPLYTSSSCGRQASAASAAAEHGHCPGHTDAMLLVYRGCPFNCGGSELINVAVSETGYKGPYTKIEPDPIFSDPNEDPFVWRDKRGNFHMLLHSLEPDGGFGWGPQVGRHAWARNYTGPWTFGNMTLAFSTEVQFDDGTTIDFFRRERPELFFSEDGEMTPLLLTTGVQERNSPMSYSIAVPLGDAGVKAQNQQH</sequence>
<protein>
    <recommendedName>
        <fullName evidence="2">EGF-like domain-containing protein</fullName>
    </recommendedName>
</protein>
<gene>
    <name evidence="3" type="ORF">A9Z42_0055130</name>
</gene>
<comment type="caution">
    <text evidence="3">The sequence shown here is derived from an EMBL/GenBank/DDBJ whole genome shotgun (WGS) entry which is preliminary data.</text>
</comment>
<dbReference type="PROSITE" id="PS00022">
    <property type="entry name" value="EGF_1"/>
    <property type="match status" value="1"/>
</dbReference>
<evidence type="ECO:0000259" key="2">
    <source>
        <dbReference type="PROSITE" id="PS50026"/>
    </source>
</evidence>
<dbReference type="AlphaFoldDB" id="A0A2H3A0P9"/>
<dbReference type="InterPro" id="IPR023296">
    <property type="entry name" value="Glyco_hydro_beta-prop_sf"/>
</dbReference>
<dbReference type="SUPFAM" id="SSF75005">
    <property type="entry name" value="Arabinanase/levansucrase/invertase"/>
    <property type="match status" value="1"/>
</dbReference>
<dbReference type="Gene3D" id="2.115.10.20">
    <property type="entry name" value="Glycosyl hydrolase domain, family 43"/>
    <property type="match status" value="1"/>
</dbReference>
<dbReference type="OrthoDB" id="6130531at2759"/>
<accession>A0A2H3A0P9</accession>
<dbReference type="Gene3D" id="2.10.25.10">
    <property type="entry name" value="Laminin"/>
    <property type="match status" value="1"/>
</dbReference>
<dbReference type="Pfam" id="PF23106">
    <property type="entry name" value="EGF_Teneurin"/>
    <property type="match status" value="1"/>
</dbReference>
<evidence type="ECO:0000313" key="3">
    <source>
        <dbReference type="EMBL" id="OTA04914.1"/>
    </source>
</evidence>
<feature type="domain" description="EGF-like" evidence="2">
    <location>
        <begin position="26"/>
        <end position="60"/>
    </location>
</feature>
<keyword evidence="1" id="KW-0245">EGF-like domain</keyword>
<comment type="caution">
    <text evidence="1">Lacks conserved residue(s) required for the propagation of feature annotation.</text>
</comment>
<feature type="disulfide bond" evidence="1">
    <location>
        <begin position="50"/>
        <end position="59"/>
    </location>
</feature>
<dbReference type="PROSITE" id="PS50026">
    <property type="entry name" value="EGF_3"/>
    <property type="match status" value="1"/>
</dbReference>
<name>A0A2H3A0P9_TRIPA</name>
<dbReference type="CDD" id="cd08994">
    <property type="entry name" value="GH43_62_32_68_117_130-like"/>
    <property type="match status" value="1"/>
</dbReference>
<dbReference type="InterPro" id="IPR000742">
    <property type="entry name" value="EGF"/>
</dbReference>
<keyword evidence="1" id="KW-1015">Disulfide bond</keyword>
<proteinExistence type="predicted"/>
<evidence type="ECO:0000313" key="4">
    <source>
        <dbReference type="Proteomes" id="UP000219286"/>
    </source>
</evidence>
<keyword evidence="4" id="KW-1185">Reference proteome</keyword>
<evidence type="ECO:0000256" key="1">
    <source>
        <dbReference type="PROSITE-ProRule" id="PRU00076"/>
    </source>
</evidence>
<reference evidence="3 4" key="1">
    <citation type="journal article" date="2015" name="Genome Announc.">
        <title>Genome sequence and annotation of Trichoderma parareesei, the ancestor of the cellulase producer Trichoderma reesei.</title>
        <authorList>
            <person name="Yang D."/>
            <person name="Pomraning K."/>
            <person name="Kopchinskiy A."/>
            <person name="Karimi Aghcheh R."/>
            <person name="Atanasova L."/>
            <person name="Chenthamara K."/>
            <person name="Baker S.E."/>
            <person name="Zhang R."/>
            <person name="Shen Q."/>
            <person name="Freitag M."/>
            <person name="Kubicek C.P."/>
            <person name="Druzhinina I.S."/>
        </authorList>
    </citation>
    <scope>NUCLEOTIDE SEQUENCE [LARGE SCALE GENOMIC DNA]</scope>
    <source>
        <strain evidence="3 4">CBS 125925</strain>
    </source>
</reference>
<dbReference type="EMBL" id="LFMI01000552">
    <property type="protein sequence ID" value="OTA04914.1"/>
    <property type="molecule type" value="Genomic_DNA"/>
</dbReference>